<evidence type="ECO:0000256" key="6">
    <source>
        <dbReference type="ARBA" id="ARBA00023242"/>
    </source>
</evidence>
<reference evidence="10" key="1">
    <citation type="submission" date="2021-09" db="EMBL/GenBank/DDBJ databases">
        <authorList>
            <consortium name="AG Swart"/>
            <person name="Singh M."/>
            <person name="Singh A."/>
            <person name="Seah K."/>
            <person name="Emmerich C."/>
        </authorList>
    </citation>
    <scope>NUCLEOTIDE SEQUENCE</scope>
    <source>
        <strain evidence="10">ATCC30299</strain>
    </source>
</reference>
<comment type="caution">
    <text evidence="10">The sequence shown here is derived from an EMBL/GenBank/DDBJ whole genome shotgun (WGS) entry which is preliminary data.</text>
</comment>
<evidence type="ECO:0000313" key="11">
    <source>
        <dbReference type="Proteomes" id="UP001162131"/>
    </source>
</evidence>
<dbReference type="FunFam" id="1.10.10.60:FF:000010">
    <property type="entry name" value="Transcriptional activator Myb isoform A"/>
    <property type="match status" value="1"/>
</dbReference>
<dbReference type="Pfam" id="PF13921">
    <property type="entry name" value="Myb_DNA-bind_6"/>
    <property type="match status" value="1"/>
</dbReference>
<dbReference type="GO" id="GO:0000981">
    <property type="term" value="F:DNA-binding transcription factor activity, RNA polymerase II-specific"/>
    <property type="evidence" value="ECO:0007669"/>
    <property type="project" value="TreeGrafter"/>
</dbReference>
<organism evidence="10 11">
    <name type="scientific">Blepharisma stoltei</name>
    <dbReference type="NCBI Taxonomy" id="1481888"/>
    <lineage>
        <taxon>Eukaryota</taxon>
        <taxon>Sar</taxon>
        <taxon>Alveolata</taxon>
        <taxon>Ciliophora</taxon>
        <taxon>Postciliodesmatophora</taxon>
        <taxon>Heterotrichea</taxon>
        <taxon>Heterotrichida</taxon>
        <taxon>Blepharismidae</taxon>
        <taxon>Blepharisma</taxon>
    </lineage>
</organism>
<dbReference type="Gene3D" id="1.10.10.60">
    <property type="entry name" value="Homeodomain-like"/>
    <property type="match status" value="3"/>
</dbReference>
<feature type="domain" description="HTH myb-type" evidence="9">
    <location>
        <begin position="25"/>
        <end position="74"/>
    </location>
</feature>
<dbReference type="GO" id="GO:0000978">
    <property type="term" value="F:RNA polymerase II cis-regulatory region sequence-specific DNA binding"/>
    <property type="evidence" value="ECO:0007669"/>
    <property type="project" value="TreeGrafter"/>
</dbReference>
<dbReference type="PANTHER" id="PTHR45614:SF25">
    <property type="entry name" value="MYB PROTEIN"/>
    <property type="match status" value="1"/>
</dbReference>
<dbReference type="PANTHER" id="PTHR45614">
    <property type="entry name" value="MYB PROTEIN-RELATED"/>
    <property type="match status" value="1"/>
</dbReference>
<evidence type="ECO:0000256" key="3">
    <source>
        <dbReference type="ARBA" id="ARBA00023015"/>
    </source>
</evidence>
<proteinExistence type="predicted"/>
<evidence type="ECO:0000256" key="7">
    <source>
        <dbReference type="SAM" id="MobiDB-lite"/>
    </source>
</evidence>
<dbReference type="FunFam" id="1.10.10.60:FF:000016">
    <property type="entry name" value="Transcriptional activator Myb isoform A"/>
    <property type="match status" value="1"/>
</dbReference>
<keyword evidence="11" id="KW-1185">Reference proteome</keyword>
<dbReference type="EMBL" id="CAJZBQ010000011">
    <property type="protein sequence ID" value="CAG9313866.1"/>
    <property type="molecule type" value="Genomic_DNA"/>
</dbReference>
<dbReference type="AlphaFoldDB" id="A0AAU9IJC6"/>
<feature type="region of interest" description="Disordered" evidence="7">
    <location>
        <begin position="1"/>
        <end position="29"/>
    </location>
</feature>
<dbReference type="CDD" id="cd00167">
    <property type="entry name" value="SANT"/>
    <property type="match status" value="3"/>
</dbReference>
<keyword evidence="5" id="KW-0804">Transcription</keyword>
<dbReference type="InterPro" id="IPR009057">
    <property type="entry name" value="Homeodomain-like_sf"/>
</dbReference>
<feature type="domain" description="HTH myb-type" evidence="9">
    <location>
        <begin position="75"/>
        <end position="130"/>
    </location>
</feature>
<keyword evidence="2" id="KW-0677">Repeat</keyword>
<evidence type="ECO:0000256" key="2">
    <source>
        <dbReference type="ARBA" id="ARBA00022737"/>
    </source>
</evidence>
<evidence type="ECO:0000256" key="4">
    <source>
        <dbReference type="ARBA" id="ARBA00023125"/>
    </source>
</evidence>
<gene>
    <name evidence="10" type="ORF">BSTOLATCC_MIC9668</name>
</gene>
<dbReference type="InterPro" id="IPR050560">
    <property type="entry name" value="MYB_TF"/>
</dbReference>
<sequence length="298" mass="34830">MKMENPDYNSDSQSTFEEGSKKSLTRNKRLWTAQEDEKLRELVKTHGAKNWKAIARYFDGRTDVQCLHRWQKVLNPDLVKGPWTKEEDEIVVRLVKKYGPRYWSTIASNLPGRIGKQCRERWHNHLNPNIKRDEWTTEEDIAIIQAHKELGNRWAEIAKRLPGRTDNAIKNHWNSTLKRKIKLSKKEFLAEAANPAKKKTSPDDPLTAFLKLQMEENGLKREAVQAEEKEEQPVAMTPEPREAEISYEMWTPEKQPVQVLYYVSPDYRDMTVNHSITSRTIIQSIEEQAKCLDSCSTR</sequence>
<comment type="subcellular location">
    <subcellularLocation>
        <location evidence="1">Nucleus</location>
    </subcellularLocation>
</comment>
<dbReference type="Proteomes" id="UP001162131">
    <property type="component" value="Unassembled WGS sequence"/>
</dbReference>
<evidence type="ECO:0000313" key="10">
    <source>
        <dbReference type="EMBL" id="CAG9313866.1"/>
    </source>
</evidence>
<evidence type="ECO:0000256" key="1">
    <source>
        <dbReference type="ARBA" id="ARBA00004123"/>
    </source>
</evidence>
<feature type="domain" description="Myb-like" evidence="8">
    <location>
        <begin position="75"/>
        <end position="126"/>
    </location>
</feature>
<feature type="domain" description="Myb-like" evidence="8">
    <location>
        <begin position="127"/>
        <end position="177"/>
    </location>
</feature>
<keyword evidence="3" id="KW-0805">Transcription regulation</keyword>
<keyword evidence="4" id="KW-0238">DNA-binding</keyword>
<feature type="domain" description="Myb-like" evidence="8">
    <location>
        <begin position="23"/>
        <end position="74"/>
    </location>
</feature>
<keyword evidence="6" id="KW-0539">Nucleus</keyword>
<feature type="domain" description="HTH myb-type" evidence="9">
    <location>
        <begin position="131"/>
        <end position="181"/>
    </location>
</feature>
<evidence type="ECO:0000259" key="8">
    <source>
        <dbReference type="PROSITE" id="PS50090"/>
    </source>
</evidence>
<evidence type="ECO:0000259" key="9">
    <source>
        <dbReference type="PROSITE" id="PS51294"/>
    </source>
</evidence>
<dbReference type="GO" id="GO:0005634">
    <property type="term" value="C:nucleus"/>
    <property type="evidence" value="ECO:0007669"/>
    <property type="project" value="UniProtKB-SubCell"/>
</dbReference>
<dbReference type="PROSITE" id="PS51294">
    <property type="entry name" value="HTH_MYB"/>
    <property type="match status" value="3"/>
</dbReference>
<dbReference type="PROSITE" id="PS50090">
    <property type="entry name" value="MYB_LIKE"/>
    <property type="match status" value="3"/>
</dbReference>
<dbReference type="InterPro" id="IPR001005">
    <property type="entry name" value="SANT/Myb"/>
</dbReference>
<evidence type="ECO:0000256" key="5">
    <source>
        <dbReference type="ARBA" id="ARBA00023163"/>
    </source>
</evidence>
<name>A0AAU9IJC6_9CILI</name>
<dbReference type="SUPFAM" id="SSF46689">
    <property type="entry name" value="Homeodomain-like"/>
    <property type="match status" value="2"/>
</dbReference>
<dbReference type="InterPro" id="IPR017930">
    <property type="entry name" value="Myb_dom"/>
</dbReference>
<feature type="compositionally biased region" description="Polar residues" evidence="7">
    <location>
        <begin position="7"/>
        <end position="17"/>
    </location>
</feature>
<protein>
    <submittedName>
        <fullName evidence="10">Uncharacterized protein</fullName>
    </submittedName>
</protein>
<accession>A0AAU9IJC6</accession>
<dbReference type="Pfam" id="PF00249">
    <property type="entry name" value="Myb_DNA-binding"/>
    <property type="match status" value="1"/>
</dbReference>
<dbReference type="SMART" id="SM00717">
    <property type="entry name" value="SANT"/>
    <property type="match status" value="3"/>
</dbReference>